<dbReference type="CDD" id="cd06530">
    <property type="entry name" value="S26_SPase_I"/>
    <property type="match status" value="1"/>
</dbReference>
<dbReference type="InterPro" id="IPR019756">
    <property type="entry name" value="Pept_S26A_signal_pept_1_Ser-AS"/>
</dbReference>
<evidence type="ECO:0000256" key="5">
    <source>
        <dbReference type="ARBA" id="ARBA00022670"/>
    </source>
</evidence>
<feature type="active site" evidence="7">
    <location>
        <position position="90"/>
    </location>
</feature>
<organism evidence="11 12">
    <name type="scientific">Vibrio nereis</name>
    <dbReference type="NCBI Taxonomy" id="693"/>
    <lineage>
        <taxon>Bacteria</taxon>
        <taxon>Pseudomonadati</taxon>
        <taxon>Pseudomonadota</taxon>
        <taxon>Gammaproteobacteria</taxon>
        <taxon>Vibrionales</taxon>
        <taxon>Vibrionaceae</taxon>
        <taxon>Vibrio</taxon>
    </lineage>
</organism>
<dbReference type="Gene3D" id="2.10.109.10">
    <property type="entry name" value="Umud Fragment, subunit A"/>
    <property type="match status" value="1"/>
</dbReference>
<dbReference type="InterPro" id="IPR019757">
    <property type="entry name" value="Pept_S26A_signal_pept_1_Lys-AS"/>
</dbReference>
<evidence type="ECO:0000256" key="4">
    <source>
        <dbReference type="ARBA" id="ARBA00019232"/>
    </source>
</evidence>
<evidence type="ECO:0000256" key="8">
    <source>
        <dbReference type="RuleBase" id="RU003993"/>
    </source>
</evidence>
<dbReference type="GO" id="GO:0004252">
    <property type="term" value="F:serine-type endopeptidase activity"/>
    <property type="evidence" value="ECO:0007669"/>
    <property type="project" value="InterPro"/>
</dbReference>
<keyword evidence="5 8" id="KW-0645">Protease</keyword>
<evidence type="ECO:0000256" key="9">
    <source>
        <dbReference type="RuleBase" id="RU362042"/>
    </source>
</evidence>
<comment type="catalytic activity">
    <reaction evidence="1 8">
        <text>Cleavage of hydrophobic, N-terminal signal or leader sequences from secreted and periplasmic proteins.</text>
        <dbReference type="EC" id="3.4.21.89"/>
    </reaction>
</comment>
<dbReference type="PROSITE" id="PS00501">
    <property type="entry name" value="SPASE_I_1"/>
    <property type="match status" value="1"/>
</dbReference>
<evidence type="ECO:0000313" key="11">
    <source>
        <dbReference type="EMBL" id="KOO02360.1"/>
    </source>
</evidence>
<name>A0A0M0HJW1_VIBNE</name>
<dbReference type="AlphaFoldDB" id="A0A0M0HJW1"/>
<dbReference type="SUPFAM" id="SSF51306">
    <property type="entry name" value="LexA/Signal peptidase"/>
    <property type="match status" value="1"/>
</dbReference>
<dbReference type="PANTHER" id="PTHR43390:SF1">
    <property type="entry name" value="CHLOROPLAST PROCESSING PEPTIDASE"/>
    <property type="match status" value="1"/>
</dbReference>
<dbReference type="InterPro" id="IPR000223">
    <property type="entry name" value="Pept_S26A_signal_pept_1"/>
</dbReference>
<comment type="subcellular location">
    <subcellularLocation>
        <location evidence="9">Membrane</location>
        <topology evidence="9">Multi-pass membrane protein</topology>
    </subcellularLocation>
</comment>
<dbReference type="InterPro" id="IPR019533">
    <property type="entry name" value="Peptidase_S26"/>
</dbReference>
<dbReference type="RefSeq" id="WP_053396604.1">
    <property type="nucleotide sequence ID" value="NZ_LHPJ01000016.1"/>
</dbReference>
<dbReference type="GO" id="GO:0016020">
    <property type="term" value="C:membrane"/>
    <property type="evidence" value="ECO:0007669"/>
    <property type="project" value="UniProtKB-SubCell"/>
</dbReference>
<comment type="similarity">
    <text evidence="2 9">Belongs to the peptidase S26 family.</text>
</comment>
<dbReference type="PROSITE" id="PS00761">
    <property type="entry name" value="SPASE_I_3"/>
    <property type="match status" value="1"/>
</dbReference>
<dbReference type="PATRIC" id="fig|693.5.peg.3037"/>
<dbReference type="InterPro" id="IPR019758">
    <property type="entry name" value="Pept_S26A_signal_pept_1_CS"/>
</dbReference>
<comment type="caution">
    <text evidence="11">The sequence shown here is derived from an EMBL/GenBank/DDBJ whole genome shotgun (WGS) entry which is preliminary data.</text>
</comment>
<evidence type="ECO:0000256" key="6">
    <source>
        <dbReference type="ARBA" id="ARBA00022801"/>
    </source>
</evidence>
<dbReference type="Pfam" id="PF10502">
    <property type="entry name" value="Peptidase_S26"/>
    <property type="match status" value="1"/>
</dbReference>
<dbReference type="EC" id="3.4.21.89" evidence="3 8"/>
<gene>
    <name evidence="11" type="ORF">AKJ17_14885</name>
</gene>
<dbReference type="Proteomes" id="UP000037515">
    <property type="component" value="Unassembled WGS sequence"/>
</dbReference>
<dbReference type="PROSITE" id="PS00760">
    <property type="entry name" value="SPASE_I_2"/>
    <property type="match status" value="1"/>
</dbReference>
<evidence type="ECO:0000256" key="1">
    <source>
        <dbReference type="ARBA" id="ARBA00000677"/>
    </source>
</evidence>
<keyword evidence="6 8" id="KW-0378">Hydrolase</keyword>
<dbReference type="STRING" id="693.AKJ17_14885"/>
<accession>A0A0M0HJW1</accession>
<protein>
    <recommendedName>
        <fullName evidence="4 8">Signal peptidase I</fullName>
        <ecNumber evidence="3 8">3.4.21.89</ecNumber>
    </recommendedName>
</protein>
<evidence type="ECO:0000256" key="7">
    <source>
        <dbReference type="PIRSR" id="PIRSR600223-1"/>
    </source>
</evidence>
<evidence type="ECO:0000259" key="10">
    <source>
        <dbReference type="Pfam" id="PF10502"/>
    </source>
</evidence>
<dbReference type="EMBL" id="LHPJ01000016">
    <property type="protein sequence ID" value="KOO02360.1"/>
    <property type="molecule type" value="Genomic_DNA"/>
</dbReference>
<dbReference type="InterPro" id="IPR036286">
    <property type="entry name" value="LexA/Signal_pep-like_sf"/>
</dbReference>
<feature type="active site" evidence="7">
    <location>
        <position position="145"/>
    </location>
</feature>
<proteinExistence type="inferred from homology"/>
<reference evidence="12" key="1">
    <citation type="submission" date="2015-08" db="EMBL/GenBank/DDBJ databases">
        <title>Vibrio galatheae sp. nov., a novel member of the Vibrionaceae family isolated from the Solomon Islands.</title>
        <authorList>
            <person name="Giubergia S."/>
            <person name="Machado H."/>
            <person name="Mateiu R.V."/>
            <person name="Gram L."/>
        </authorList>
    </citation>
    <scope>NUCLEOTIDE SEQUENCE [LARGE SCALE GENOMIC DNA]</scope>
    <source>
        <strain evidence="12">DSM 19584</strain>
    </source>
</reference>
<keyword evidence="12" id="KW-1185">Reference proteome</keyword>
<feature type="domain" description="Peptidase S26" evidence="10">
    <location>
        <begin position="61"/>
        <end position="268"/>
    </location>
</feature>
<dbReference type="PANTHER" id="PTHR43390">
    <property type="entry name" value="SIGNAL PEPTIDASE I"/>
    <property type="match status" value="1"/>
</dbReference>
<dbReference type="OrthoDB" id="9815782at2"/>
<dbReference type="GO" id="GO:0009003">
    <property type="term" value="F:signal peptidase activity"/>
    <property type="evidence" value="ECO:0007669"/>
    <property type="project" value="UniProtKB-EC"/>
</dbReference>
<dbReference type="PRINTS" id="PR00727">
    <property type="entry name" value="LEADERPTASE"/>
</dbReference>
<evidence type="ECO:0000256" key="2">
    <source>
        <dbReference type="ARBA" id="ARBA00009370"/>
    </source>
</evidence>
<evidence type="ECO:0000313" key="12">
    <source>
        <dbReference type="Proteomes" id="UP000037515"/>
    </source>
</evidence>
<sequence length="298" mass="33424">MANTFSLILVIVTLVTGIVWALEKLVFAKKRKVQIAEVEAQTTGLDAATLEKVKRQPWWIENSVSIFPVIAAVLVLRSFIYEPFQIPSGSMMPTLLVGDFILVEKYAYGLKDPVWRTQLVETGEPERGDIVVFKYPPQPNIDYIKRVVGLPGDTVRYNSSKEICIQSAGESVCQPVELSNVEQSPFPQDGISLIQMDEKLGEVGHQILVNPLRRDRVQAYHPRSGVNEWVVPDGQYFVMGDNRDNSADSRYWGFVPEANLVGKAVGIWISFEFERDANSVLPSWIPTGVRFNRIGGIN</sequence>
<dbReference type="GO" id="GO:0006465">
    <property type="term" value="P:signal peptide processing"/>
    <property type="evidence" value="ECO:0007669"/>
    <property type="project" value="InterPro"/>
</dbReference>
<dbReference type="NCBIfam" id="TIGR02227">
    <property type="entry name" value="sigpep_I_bact"/>
    <property type="match status" value="1"/>
</dbReference>
<evidence type="ECO:0000256" key="3">
    <source>
        <dbReference type="ARBA" id="ARBA00013208"/>
    </source>
</evidence>